<proteinExistence type="predicted"/>
<reference evidence="3" key="2">
    <citation type="submission" date="2021-03" db="EMBL/GenBank/DDBJ databases">
        <authorList>
            <person name="Jaffe A."/>
        </authorList>
    </citation>
    <scope>NUCLEOTIDE SEQUENCE</scope>
    <source>
        <strain evidence="3">RIFCSPLOWO2_01_FULL_58_19</strain>
    </source>
</reference>
<sequence length="124" mass="13759">MKTYIVDTYAWVSYFGDAASPFKSMLEGNYLETPTLVLSELTRILVKRKFSDAERNQAIDYVMQNSLVLPLTAERAIEAGNLCEAEGLHLADAIIYSYASAEKKLLTGDQHFSGKPFAEFIPGA</sequence>
<dbReference type="SUPFAM" id="SSF88723">
    <property type="entry name" value="PIN domain-like"/>
    <property type="match status" value="1"/>
</dbReference>
<evidence type="ECO:0000313" key="4">
    <source>
        <dbReference type="Proteomes" id="UP000564964"/>
    </source>
</evidence>
<dbReference type="EMBL" id="JAGVWE010000003">
    <property type="protein sequence ID" value="MBS3062867.1"/>
    <property type="molecule type" value="Genomic_DNA"/>
</dbReference>
<dbReference type="Pfam" id="PF01850">
    <property type="entry name" value="PIN"/>
    <property type="match status" value="1"/>
</dbReference>
<accession>A0A7J4JM83</accession>
<dbReference type="AlphaFoldDB" id="A0A7J4JM83"/>
<protein>
    <submittedName>
        <fullName evidence="3">PIN domain-containing protein</fullName>
    </submittedName>
    <submittedName>
        <fullName evidence="2">Type II toxin-antitoxin system VapC family toxin</fullName>
    </submittedName>
</protein>
<reference evidence="4" key="1">
    <citation type="journal article" date="2020" name="bioRxiv">
        <title>A rank-normalized archaeal taxonomy based on genome phylogeny resolves widespread incomplete and uneven classifications.</title>
        <authorList>
            <person name="Rinke C."/>
            <person name="Chuvochina M."/>
            <person name="Mussig A.J."/>
            <person name="Chaumeil P.-A."/>
            <person name="Waite D.W."/>
            <person name="Whitman W.B."/>
            <person name="Parks D.H."/>
            <person name="Hugenholtz P."/>
        </authorList>
    </citation>
    <scope>NUCLEOTIDE SEQUENCE [LARGE SCALE GENOMIC DNA]</scope>
</reference>
<dbReference type="InterPro" id="IPR029060">
    <property type="entry name" value="PIN-like_dom_sf"/>
</dbReference>
<evidence type="ECO:0000259" key="1">
    <source>
        <dbReference type="Pfam" id="PF01850"/>
    </source>
</evidence>
<dbReference type="Proteomes" id="UP000564964">
    <property type="component" value="Unassembled WGS sequence"/>
</dbReference>
<evidence type="ECO:0000313" key="2">
    <source>
        <dbReference type="EMBL" id="HIH17007.1"/>
    </source>
</evidence>
<evidence type="ECO:0000313" key="3">
    <source>
        <dbReference type="EMBL" id="MBS3062867.1"/>
    </source>
</evidence>
<dbReference type="EMBL" id="DUGH01000153">
    <property type="protein sequence ID" value="HIH17007.1"/>
    <property type="molecule type" value="Genomic_DNA"/>
</dbReference>
<reference evidence="3" key="3">
    <citation type="submission" date="2021-05" db="EMBL/GenBank/DDBJ databases">
        <title>Protein family content uncovers lineage relationships and bacterial pathway maintenance mechanisms in DPANN archaea.</title>
        <authorList>
            <person name="Castelle C.J."/>
            <person name="Meheust R."/>
            <person name="Jaffe A.L."/>
            <person name="Seitz K."/>
            <person name="Gong X."/>
            <person name="Baker B.J."/>
            <person name="Banfield J.F."/>
        </authorList>
    </citation>
    <scope>NUCLEOTIDE SEQUENCE</scope>
    <source>
        <strain evidence="3">RIFCSPLOWO2_01_FULL_58_19</strain>
    </source>
</reference>
<name>A0A7J4JM83_9ARCH</name>
<organism evidence="2 4">
    <name type="scientific">Candidatus Iainarchaeum sp</name>
    <dbReference type="NCBI Taxonomy" id="3101447"/>
    <lineage>
        <taxon>Archaea</taxon>
        <taxon>Candidatus Iainarchaeota</taxon>
        <taxon>Candidatus Iainarchaeia</taxon>
        <taxon>Candidatus Iainarchaeales</taxon>
        <taxon>Candidatus Iainarchaeaceae</taxon>
        <taxon>Candidatus Iainarchaeum</taxon>
    </lineage>
</organism>
<gene>
    <name evidence="2" type="ORF">HA252_06395</name>
    <name evidence="3" type="ORF">J4203_03265</name>
</gene>
<comment type="caution">
    <text evidence="2">The sequence shown here is derived from an EMBL/GenBank/DDBJ whole genome shotgun (WGS) entry which is preliminary data.</text>
</comment>
<dbReference type="Proteomes" id="UP000678237">
    <property type="component" value="Unassembled WGS sequence"/>
</dbReference>
<dbReference type="Gene3D" id="3.40.50.1010">
    <property type="entry name" value="5'-nuclease"/>
    <property type="match status" value="1"/>
</dbReference>
<feature type="domain" description="PIN" evidence="1">
    <location>
        <begin position="4"/>
        <end position="113"/>
    </location>
</feature>
<dbReference type="InterPro" id="IPR002716">
    <property type="entry name" value="PIN_dom"/>
</dbReference>